<evidence type="ECO:0000256" key="2">
    <source>
        <dbReference type="ARBA" id="ARBA00009645"/>
    </source>
</evidence>
<dbReference type="PANTHER" id="PTHR19378">
    <property type="entry name" value="GOLGIN- RELATED"/>
    <property type="match status" value="1"/>
</dbReference>
<keyword evidence="9" id="KW-0131">Cell cycle</keyword>
<keyword evidence="8" id="KW-0206">Cytoskeleton</keyword>
<accession>A0ABD0LTH9</accession>
<dbReference type="InterPro" id="IPR032733">
    <property type="entry name" value="HAUS3_N"/>
</dbReference>
<evidence type="ECO:0000256" key="3">
    <source>
        <dbReference type="ARBA" id="ARBA00022490"/>
    </source>
</evidence>
<feature type="domain" description="HAUS augmin-like complex subunit 3 N-terminal" evidence="11">
    <location>
        <begin position="28"/>
        <end position="289"/>
    </location>
</feature>
<dbReference type="GO" id="GO:0005819">
    <property type="term" value="C:spindle"/>
    <property type="evidence" value="ECO:0007669"/>
    <property type="project" value="UniProtKB-SubCell"/>
</dbReference>
<keyword evidence="5" id="KW-0493">Microtubule</keyword>
<dbReference type="AlphaFoldDB" id="A0ABD0LTH9"/>
<sequence>MSSQQFIETLKLIGYPKADSLNARALDWMFEDETALPFLSWFCNTVGHQNVLSVEEKTAFQELEKSGEGSLDGAALDEALACVLSSHDESLSLEALREDVERLKEDAERHRKRKQKLVQARNKLSLHHTGLTHRLSKLTDLELGAKQDYKSALQDLLRANDEDLASLERAVHSVKELLFLYQDSCPPGSAATEQRYTSVFLSQLNLDPFHQMEEKYTRVLTAYTKKQFFQGIADMAGGELSRYELLEVSDPMRLLVKGQTQGEFLQDCEELARLQAVFPKSESDRVSALVEKMCAASVLKEANNILQTIHYGTFPQDTDDIRSDLDMVNKSLLTVKAQLKKLTDTEVPDLIKELAALHGTTVLTGDYRLKVVRQDYFTTNQDQVIKYLVDQRARNEFLTMAYEVEAQNHKDAHHLMTALQQFLHTRLSSFRDRMVMPVDPKSAERQLFLSYSQMTSAAETLKQRHTAAKAEAVSTADKYQHKIRQMEQEVRRCQEVLYAESSTVGGQPMLTPRAVQEAMTELDNMLQKLEAAILDTITDINTKKKGLKKDVLQTKERELFTYFHLHPDRLRKTVDNLEQRLQAQSVS</sequence>
<evidence type="ECO:0000256" key="4">
    <source>
        <dbReference type="ARBA" id="ARBA00022618"/>
    </source>
</evidence>
<evidence type="ECO:0000313" key="13">
    <source>
        <dbReference type="Proteomes" id="UP001519460"/>
    </source>
</evidence>
<evidence type="ECO:0000256" key="6">
    <source>
        <dbReference type="ARBA" id="ARBA00022776"/>
    </source>
</evidence>
<dbReference type="EMBL" id="JACVVK020000027">
    <property type="protein sequence ID" value="KAK7502242.1"/>
    <property type="molecule type" value="Genomic_DNA"/>
</dbReference>
<keyword evidence="4" id="KW-0132">Cell division</keyword>
<comment type="subcellular location">
    <subcellularLocation>
        <location evidence="1">Cytoplasm</location>
        <location evidence="1">Cytoskeleton</location>
        <location evidence="1">Spindle</location>
    </subcellularLocation>
</comment>
<keyword evidence="3" id="KW-0963">Cytoplasm</keyword>
<proteinExistence type="inferred from homology"/>
<feature type="coiled-coil region" evidence="10">
    <location>
        <begin position="469"/>
        <end position="535"/>
    </location>
</feature>
<evidence type="ECO:0000256" key="10">
    <source>
        <dbReference type="SAM" id="Coils"/>
    </source>
</evidence>
<dbReference type="GO" id="GO:0005874">
    <property type="term" value="C:microtubule"/>
    <property type="evidence" value="ECO:0007669"/>
    <property type="project" value="UniProtKB-KW"/>
</dbReference>
<evidence type="ECO:0000313" key="12">
    <source>
        <dbReference type="EMBL" id="KAK7502242.1"/>
    </source>
</evidence>
<dbReference type="GO" id="GO:0051301">
    <property type="term" value="P:cell division"/>
    <property type="evidence" value="ECO:0007669"/>
    <property type="project" value="UniProtKB-KW"/>
</dbReference>
<name>A0ABD0LTH9_9CAEN</name>
<keyword evidence="13" id="KW-1185">Reference proteome</keyword>
<protein>
    <recommendedName>
        <fullName evidence="11">HAUS augmin-like complex subunit 3 N-terminal domain-containing protein</fullName>
    </recommendedName>
</protein>
<feature type="coiled-coil region" evidence="10">
    <location>
        <begin position="86"/>
        <end position="120"/>
    </location>
</feature>
<comment type="similarity">
    <text evidence="2">Belongs to the HAUS3 family.</text>
</comment>
<gene>
    <name evidence="12" type="ORF">BaRGS_00006606</name>
</gene>
<evidence type="ECO:0000256" key="1">
    <source>
        <dbReference type="ARBA" id="ARBA00004186"/>
    </source>
</evidence>
<dbReference type="PRINTS" id="PR02089">
    <property type="entry name" value="HAUSAUGMINL3"/>
</dbReference>
<dbReference type="Pfam" id="PF14932">
    <property type="entry name" value="HAUS-augmin3"/>
    <property type="match status" value="1"/>
</dbReference>
<evidence type="ECO:0000256" key="7">
    <source>
        <dbReference type="ARBA" id="ARBA00023054"/>
    </source>
</evidence>
<organism evidence="12 13">
    <name type="scientific">Batillaria attramentaria</name>
    <dbReference type="NCBI Taxonomy" id="370345"/>
    <lineage>
        <taxon>Eukaryota</taxon>
        <taxon>Metazoa</taxon>
        <taxon>Spiralia</taxon>
        <taxon>Lophotrochozoa</taxon>
        <taxon>Mollusca</taxon>
        <taxon>Gastropoda</taxon>
        <taxon>Caenogastropoda</taxon>
        <taxon>Sorbeoconcha</taxon>
        <taxon>Cerithioidea</taxon>
        <taxon>Batillariidae</taxon>
        <taxon>Batillaria</taxon>
    </lineage>
</organism>
<evidence type="ECO:0000256" key="9">
    <source>
        <dbReference type="ARBA" id="ARBA00023306"/>
    </source>
</evidence>
<keyword evidence="7 10" id="KW-0175">Coiled coil</keyword>
<dbReference type="PANTHER" id="PTHR19378:SF0">
    <property type="entry name" value="HAUS AUGMIN-LIKE COMPLEX SUBUNIT 3"/>
    <property type="match status" value="1"/>
</dbReference>
<reference evidence="12 13" key="1">
    <citation type="journal article" date="2023" name="Sci. Data">
        <title>Genome assembly of the Korean intertidal mud-creeper Batillaria attramentaria.</title>
        <authorList>
            <person name="Patra A.K."/>
            <person name="Ho P.T."/>
            <person name="Jun S."/>
            <person name="Lee S.J."/>
            <person name="Kim Y."/>
            <person name="Won Y.J."/>
        </authorList>
    </citation>
    <scope>NUCLEOTIDE SEQUENCE [LARGE SCALE GENOMIC DNA]</scope>
    <source>
        <strain evidence="12">Wonlab-2016</strain>
    </source>
</reference>
<dbReference type="InterPro" id="IPR026206">
    <property type="entry name" value="HAUS3"/>
</dbReference>
<evidence type="ECO:0000259" key="11">
    <source>
        <dbReference type="Pfam" id="PF14932"/>
    </source>
</evidence>
<evidence type="ECO:0000256" key="5">
    <source>
        <dbReference type="ARBA" id="ARBA00022701"/>
    </source>
</evidence>
<dbReference type="Proteomes" id="UP001519460">
    <property type="component" value="Unassembled WGS sequence"/>
</dbReference>
<comment type="caution">
    <text evidence="12">The sequence shown here is derived from an EMBL/GenBank/DDBJ whole genome shotgun (WGS) entry which is preliminary data.</text>
</comment>
<keyword evidence="6" id="KW-0498">Mitosis</keyword>
<evidence type="ECO:0000256" key="8">
    <source>
        <dbReference type="ARBA" id="ARBA00023212"/>
    </source>
</evidence>